<feature type="compositionally biased region" description="Polar residues" evidence="2">
    <location>
        <begin position="583"/>
        <end position="598"/>
    </location>
</feature>
<reference evidence="3" key="2">
    <citation type="submission" date="2019-01" db="EMBL/GenBank/DDBJ databases">
        <authorList>
            <person name="Graves T."/>
            <person name="Eichler E.E."/>
            <person name="Wilson R.K."/>
        </authorList>
    </citation>
    <scope>NUCLEOTIDE SEQUENCE [LARGE SCALE GENOMIC DNA]</scope>
    <source>
        <strain evidence="3">17573</strain>
    </source>
</reference>
<feature type="region of interest" description="Disordered" evidence="2">
    <location>
        <begin position="670"/>
        <end position="690"/>
    </location>
</feature>
<dbReference type="GO" id="GO:0036064">
    <property type="term" value="C:ciliary basal body"/>
    <property type="evidence" value="ECO:0000318"/>
    <property type="project" value="GO_Central"/>
</dbReference>
<feature type="region of interest" description="Disordered" evidence="2">
    <location>
        <begin position="329"/>
        <end position="353"/>
    </location>
</feature>
<dbReference type="Pfam" id="PF15324">
    <property type="entry name" value="TALPID3"/>
    <property type="match status" value="1"/>
</dbReference>
<gene>
    <name evidence="3 5" type="primary">KIAA0586</name>
</gene>
<name>F7BUT6_MACMU</name>
<dbReference type="VGNC" id="VGNC:73865">
    <property type="gene designation" value="KIAA0586"/>
</dbReference>
<dbReference type="FunCoup" id="F7BUT6">
    <property type="interactions" value="1503"/>
</dbReference>
<dbReference type="InParanoid" id="F7BUT6"/>
<evidence type="ECO:0000256" key="2">
    <source>
        <dbReference type="SAM" id="MobiDB-lite"/>
    </source>
</evidence>
<dbReference type="Proteomes" id="UP000006718">
    <property type="component" value="Chromosome 7"/>
</dbReference>
<dbReference type="Ensembl" id="ENSMMUT00000039828.3">
    <property type="protein sequence ID" value="ENSMMUP00000032890.3"/>
    <property type="gene ID" value="ENSMMUG00000001084.4"/>
</dbReference>
<reference evidence="3" key="4">
    <citation type="submission" date="2025-09" db="UniProtKB">
        <authorList>
            <consortium name="Ensembl"/>
        </authorList>
    </citation>
    <scope>IDENTIFICATION</scope>
    <source>
        <strain evidence="3">17573</strain>
    </source>
</reference>
<dbReference type="GO" id="GO:0060271">
    <property type="term" value="P:cilium assembly"/>
    <property type="evidence" value="ECO:0007669"/>
    <property type="project" value="Ensembl"/>
</dbReference>
<feature type="region of interest" description="Disordered" evidence="2">
    <location>
        <begin position="1152"/>
        <end position="1179"/>
    </location>
</feature>
<reference evidence="4" key="1">
    <citation type="journal article" date="2007" name="Science">
        <title>Evolutionary and biomedical insights from the rhesus macaque genome.</title>
        <authorList>
            <person name="Gibbs R.A."/>
            <person name="Rogers J."/>
            <person name="Katze M.G."/>
            <person name="Bumgarner R."/>
            <person name="Weinstock G.M."/>
            <person name="Mardis E.R."/>
            <person name="Remington K.A."/>
            <person name="Strausberg R.L."/>
            <person name="Venter J.C."/>
            <person name="Wilson R.K."/>
            <person name="Batzer M.A."/>
            <person name="Bustamante C.D."/>
            <person name="Eichler E.E."/>
            <person name="Hahn M.W."/>
            <person name="Hardison R.C."/>
            <person name="Makova K.D."/>
            <person name="Miller W."/>
            <person name="Milosavljevic A."/>
            <person name="Palermo R.E."/>
            <person name="Siepel A."/>
            <person name="Sikela J.M."/>
            <person name="Attaway T."/>
            <person name="Bell S."/>
            <person name="Bernard K.E."/>
            <person name="Buhay C.J."/>
            <person name="Chandrabose M.N."/>
            <person name="Dao M."/>
            <person name="Davis C."/>
            <person name="Delehaunty K.D."/>
            <person name="Ding Y."/>
            <person name="Dinh H.H."/>
            <person name="Dugan-Rocha S."/>
            <person name="Fulton L.A."/>
            <person name="Gabisi R.A."/>
            <person name="Garner T.T."/>
            <person name="Godfrey J."/>
            <person name="Hawes A.C."/>
            <person name="Hernandez J."/>
            <person name="Hines S."/>
            <person name="Holder M."/>
            <person name="Hume J."/>
            <person name="Jhangiani S.N."/>
            <person name="Joshi V."/>
            <person name="Khan Z.M."/>
            <person name="Kirkness E.F."/>
            <person name="Cree A."/>
            <person name="Fowler R.G."/>
            <person name="Lee S."/>
            <person name="Lewis L.R."/>
            <person name="Li Z."/>
            <person name="Liu Y.-S."/>
            <person name="Moore S.M."/>
            <person name="Muzny D."/>
            <person name="Nazareth L.V."/>
            <person name="Ngo D.N."/>
            <person name="Okwuonu G.O."/>
            <person name="Pai G."/>
            <person name="Parker D."/>
            <person name="Paul H.A."/>
            <person name="Pfannkoch C."/>
            <person name="Pohl C.S."/>
            <person name="Rogers Y.-H.C."/>
            <person name="Ruiz S.J."/>
            <person name="Sabo A."/>
            <person name="Santibanez J."/>
            <person name="Schneider B.W."/>
            <person name="Smith S.M."/>
            <person name="Sodergren E."/>
            <person name="Svatek A.F."/>
            <person name="Utterback T.R."/>
            <person name="Vattathil S."/>
            <person name="Warren W."/>
            <person name="White C.S."/>
            <person name="Chinwalla A.T."/>
            <person name="Feng Y."/>
            <person name="Halpern A.L."/>
            <person name="Hillier L.W."/>
            <person name="Huang X."/>
            <person name="Minx P."/>
            <person name="Nelson J.O."/>
            <person name="Pepin K.H."/>
            <person name="Qin X."/>
            <person name="Sutton G.G."/>
            <person name="Venter E."/>
            <person name="Walenz B.P."/>
            <person name="Wallis J.W."/>
            <person name="Worley K.C."/>
            <person name="Yang S.-P."/>
            <person name="Jones S.M."/>
            <person name="Marra M.A."/>
            <person name="Rocchi M."/>
            <person name="Schein J.E."/>
            <person name="Baertsch R."/>
            <person name="Clarke L."/>
            <person name="Csuros M."/>
            <person name="Glasscock J."/>
            <person name="Harris R.A."/>
            <person name="Havlak P."/>
            <person name="Jackson A.R."/>
            <person name="Jiang H."/>
            <person name="Liu Y."/>
            <person name="Messina D.N."/>
            <person name="Shen Y."/>
            <person name="Song H.X.-Z."/>
            <person name="Wylie T."/>
            <person name="Zhang L."/>
            <person name="Birney E."/>
            <person name="Han K."/>
            <person name="Konkel M.K."/>
            <person name="Lee J."/>
            <person name="Smit A.F.A."/>
            <person name="Ullmer B."/>
            <person name="Wang H."/>
            <person name="Xing J."/>
            <person name="Burhans R."/>
            <person name="Cheng Z."/>
            <person name="Karro J.E."/>
            <person name="Ma J."/>
            <person name="Raney B."/>
            <person name="She X."/>
            <person name="Cox M.J."/>
            <person name="Demuth J.P."/>
            <person name="Dumas L.J."/>
            <person name="Han S.-G."/>
            <person name="Hopkins J."/>
            <person name="Karimpour-Fard A."/>
            <person name="Kim Y.H."/>
            <person name="Pollack J.R."/>
            <person name="Vinar T."/>
            <person name="Addo-Quaye C."/>
            <person name="Degenhardt J."/>
            <person name="Denby A."/>
            <person name="Hubisz M.J."/>
            <person name="Indap A."/>
            <person name="Kosiol C."/>
            <person name="Lahn B.T."/>
            <person name="Lawson H.A."/>
            <person name="Marklein A."/>
            <person name="Nielsen R."/>
            <person name="Vallender E.J."/>
            <person name="Clark A.G."/>
            <person name="Ferguson B."/>
            <person name="Hernandez R.D."/>
            <person name="Hirani K."/>
            <person name="Kehrer-Sawatzki H."/>
            <person name="Kolb J."/>
            <person name="Patil S."/>
            <person name="Pu L.-L."/>
            <person name="Ren Y."/>
            <person name="Smith D.G."/>
            <person name="Wheeler D.A."/>
            <person name="Schenck I."/>
            <person name="Ball E.V."/>
            <person name="Chen R."/>
            <person name="Cooper D.N."/>
            <person name="Giardine B."/>
            <person name="Hsu F."/>
            <person name="Kent W.J."/>
            <person name="Lesk A."/>
            <person name="Nelson D.L."/>
            <person name="O'brien W.E."/>
            <person name="Pruefer K."/>
            <person name="Stenson P.D."/>
            <person name="Wallace J.C."/>
            <person name="Ke H."/>
            <person name="Liu X.-M."/>
            <person name="Wang P."/>
            <person name="Xiang A.P."/>
            <person name="Yang F."/>
            <person name="Barber G.P."/>
            <person name="Haussler D."/>
            <person name="Karolchik D."/>
            <person name="Kern A.D."/>
            <person name="Kuhn R.M."/>
            <person name="Smith K.E."/>
            <person name="Zwieg A.S."/>
        </authorList>
    </citation>
    <scope>NUCLEOTIDE SEQUENCE [LARGE SCALE GENOMIC DNA]</scope>
    <source>
        <strain evidence="4">17573</strain>
    </source>
</reference>
<accession>F7BUT6</accession>
<dbReference type="VEuPathDB" id="HostDB:ENSMMUG00000001084"/>
<dbReference type="STRING" id="9544.ENSMMUP00000032890"/>
<proteinExistence type="predicted"/>
<feature type="region of interest" description="Disordered" evidence="2">
    <location>
        <begin position="569"/>
        <end position="598"/>
    </location>
</feature>
<evidence type="ECO:0000313" key="5">
    <source>
        <dbReference type="VGNC" id="VGNC:73865"/>
    </source>
</evidence>
<dbReference type="GO" id="GO:0005813">
    <property type="term" value="C:centrosome"/>
    <property type="evidence" value="ECO:0007669"/>
    <property type="project" value="Ensembl"/>
</dbReference>
<dbReference type="Bgee" id="ENSMMUG00000001084">
    <property type="expression patterns" value="Expressed in spermatid and 22 other cell types or tissues"/>
</dbReference>
<organism evidence="3 4">
    <name type="scientific">Macaca mulatta</name>
    <name type="common">Rhesus macaque</name>
    <dbReference type="NCBI Taxonomy" id="9544"/>
    <lineage>
        <taxon>Eukaryota</taxon>
        <taxon>Metazoa</taxon>
        <taxon>Chordata</taxon>
        <taxon>Craniata</taxon>
        <taxon>Vertebrata</taxon>
        <taxon>Euteleostomi</taxon>
        <taxon>Mammalia</taxon>
        <taxon>Eutheria</taxon>
        <taxon>Euarchontoglires</taxon>
        <taxon>Primates</taxon>
        <taxon>Haplorrhini</taxon>
        <taxon>Catarrhini</taxon>
        <taxon>Cercopithecidae</taxon>
        <taxon>Cercopithecinae</taxon>
        <taxon>Macaca</taxon>
    </lineage>
</organism>
<dbReference type="PANTHER" id="PTHR15721:SF2">
    <property type="entry name" value="PROTEIN TALPID3"/>
    <property type="match status" value="1"/>
</dbReference>
<protein>
    <submittedName>
        <fullName evidence="3">KIAA0586</fullName>
    </submittedName>
</protein>
<dbReference type="GeneTree" id="ENSGT00390000012397"/>
<feature type="coiled-coil region" evidence="1">
    <location>
        <begin position="197"/>
        <end position="227"/>
    </location>
</feature>
<dbReference type="GO" id="GO:0007224">
    <property type="term" value="P:smoothened signaling pathway"/>
    <property type="evidence" value="ECO:0000318"/>
    <property type="project" value="GO_Central"/>
</dbReference>
<evidence type="ECO:0000256" key="1">
    <source>
        <dbReference type="SAM" id="Coils"/>
    </source>
</evidence>
<feature type="coiled-coil region" evidence="1">
    <location>
        <begin position="492"/>
        <end position="519"/>
    </location>
</feature>
<dbReference type="OMA" id="SARNYHQ"/>
<sequence>MKGSEVSLEKKKRIKMPAKRLREVVSQNHGDHLVLLKDELPCVPPALSANKRLPVGTGTSLNGTSCGSSDLTSARNCHQPLKENPMVSESDFSKDVAVQVLPLDKIEENNKQKANDIFISQYTVGQKDALRTVLKQKAQSMPVVKEVKVHLLEDAGIEKDAVTQETRISPSGIDSATTVAAATAAAIATAAPLIKVQSDLEAKVNSVTELLSKLQETDKHLQRVTEQQTSIQSKQEKLHCHDHEKQMNVFMEQHIRHLEKLQQQQIDIQTHFISAALKTSSFQPVGMPSSRAVEKYSVKPEHPNLGSCNASLYNTFASKQASLKEVEDMSFDKQKSPLETPAPRRFAPVPVSRDDELSKRENLLEEKENMEVSCHRGNVRLLEQILNNNDSLTRKSESSNTTSLTRSKIGWTPEKTNSVETLPSQRFPSCEELGTTKVTLQKSDDVLHDLGQKEKETNSVVQPKESLSMLKLPDLPQNSVKLHTTNTTRSILKDAEKILRGVQNNKKVLEENLEAIIRAKDGAAMYSLINALSTNREMSEKIRIRKTVDEWIKTISAEIQDELSRTDYEQKRFDQKNQRTKKGQNMTKDIRTNTQDKTVNKSVIPRKHSQKQIEEHFRNLPTRGMPTSSLQKERKEGLLKATTVIQDEDYMLQVYGKPVYQGHRSTLKKGPYLRFNSPSPKSKPQRPKVIERVKGTKVKSIRTQTDSYATKPMKIDSKMKHSVPMLPHGDQQYLFSPSREMPTFSGTLEGHLIPMAILLGQTQSNSDTMPPAGVIISKPHPVTVTTSIPPSSRKVETGVKKPNIAVVEMKSEKKDPPQLTVQVLPSVDIDSISNGSTDVGSPLSSPKEASLPPVQAWIKTPEIMKVDEEEVKFPGTNFDEIIDVVQEEEKCDEIPDFEPILEFNRSVKADSTKYNGPPFPPVASTFQPTANILDKVIERKETLENSLIQWVEQEIMSRIISGLFPIQQQIAPNISVSVSETSNPLTSDIVEGTSSGTLQLFVDAGIPVNSDVINHFVNEALAETIEVMLGDREAKKQGPVATGVSGDASTNETYLPARVCTPLATPQPTPPCSPSSPTKECVLVKTPDSSPCDSDHDMTFPVKEIYAEKGDDMPAIMLVKTPTVTPTTTPPPAVAVFTPTLSDISIDKLKVSSPELPKPWGDGDLPLEEENPNSPQEELHPRAIVMSVAKDEEPESMDFPAQPPPPEPVSFMPFPAGTKAPSPSQMPGSDSSTLESTLSVTVTETETLDKPVSEGEILFSCGQKLAPKLLEDVGLYLTNLNDSLSSTLHDAVEMEDDPPSEGQVIRMPHKKFHADAILSVLAKQNQESAVSQQAVCHSEDLENSVGELSEGQRPQLTAAAENILMGHSLCMQPPVTNVQPLDQQCDPKPLSRQFDAVSGSIYEDSCASHGPMSLGELELEPNSNLVLPTTLLTLQENDVNLPVAAEDFSQYQQKRNQDVKQVEHKPSQSYLHVTNKSDIAPSQQQVSPGDMDQTQNELNPYLTCVFTGKSFTLKVLELGAVQIFSLPYDSFSHNNTVEILIAIFNSSVISVNSPQVINSALQKV</sequence>
<dbReference type="SMR" id="F7BUT6"/>
<feature type="region of interest" description="Disordered" evidence="2">
    <location>
        <begin position="392"/>
        <end position="421"/>
    </location>
</feature>
<dbReference type="PANTHER" id="PTHR15721">
    <property type="entry name" value="KIAA0586 PROTEIN"/>
    <property type="match status" value="1"/>
</dbReference>
<dbReference type="InterPro" id="IPR029246">
    <property type="entry name" value="TALPID3"/>
</dbReference>
<keyword evidence="4" id="KW-1185">Reference proteome</keyword>
<keyword evidence="1" id="KW-0175">Coiled coil</keyword>
<dbReference type="GO" id="GO:0005814">
    <property type="term" value="C:centriole"/>
    <property type="evidence" value="ECO:0000318"/>
    <property type="project" value="GO_Central"/>
</dbReference>
<reference evidence="3" key="3">
    <citation type="submission" date="2025-08" db="UniProtKB">
        <authorList>
            <consortium name="Ensembl"/>
        </authorList>
    </citation>
    <scope>IDENTIFICATION</scope>
    <source>
        <strain evidence="3">17573</strain>
    </source>
</reference>
<evidence type="ECO:0000313" key="3">
    <source>
        <dbReference type="Ensembl" id="ENSMMUP00000032890.3"/>
    </source>
</evidence>
<evidence type="ECO:0000313" key="4">
    <source>
        <dbReference type="Proteomes" id="UP000006718"/>
    </source>
</evidence>
<dbReference type="ExpressionAtlas" id="F7BUT6">
    <property type="expression patterns" value="baseline"/>
</dbReference>